<name>A0ACA9L4A4_9GLOM</name>
<proteinExistence type="predicted"/>
<evidence type="ECO:0000313" key="2">
    <source>
        <dbReference type="Proteomes" id="UP000789366"/>
    </source>
</evidence>
<dbReference type="EMBL" id="CAJVPW010002379">
    <property type="protein sequence ID" value="CAG8505180.1"/>
    <property type="molecule type" value="Genomic_DNA"/>
</dbReference>
<reference evidence="1" key="1">
    <citation type="submission" date="2021-06" db="EMBL/GenBank/DDBJ databases">
        <authorList>
            <person name="Kallberg Y."/>
            <person name="Tangrot J."/>
            <person name="Rosling A."/>
        </authorList>
    </citation>
    <scope>NUCLEOTIDE SEQUENCE</scope>
    <source>
        <strain evidence="1">28 12/20/2015</strain>
    </source>
</reference>
<gene>
    <name evidence="1" type="ORF">SPELUC_LOCUS3205</name>
</gene>
<organism evidence="1 2">
    <name type="scientific">Cetraspora pellucida</name>
    <dbReference type="NCBI Taxonomy" id="1433469"/>
    <lineage>
        <taxon>Eukaryota</taxon>
        <taxon>Fungi</taxon>
        <taxon>Fungi incertae sedis</taxon>
        <taxon>Mucoromycota</taxon>
        <taxon>Glomeromycotina</taxon>
        <taxon>Glomeromycetes</taxon>
        <taxon>Diversisporales</taxon>
        <taxon>Gigasporaceae</taxon>
        <taxon>Cetraspora</taxon>
    </lineage>
</organism>
<evidence type="ECO:0000313" key="1">
    <source>
        <dbReference type="EMBL" id="CAG8505180.1"/>
    </source>
</evidence>
<comment type="caution">
    <text evidence="1">The sequence shown here is derived from an EMBL/GenBank/DDBJ whole genome shotgun (WGS) entry which is preliminary data.</text>
</comment>
<sequence>MPTFLVFALFTILLASVSALESEAVIEKLQKGPAKPSEVKAYKDNLVKEEILIDEVLLENLLEKENRESSQEPEVLKGKENKLIKTRELYEAANDEDMLAGILTDKEDEFDNEDLEAQIYRVSNFDDSSQLISSITTHDSKSNAESLIS</sequence>
<protein>
    <submittedName>
        <fullName evidence="1">347_t:CDS:1</fullName>
    </submittedName>
</protein>
<accession>A0ACA9L4A4</accession>
<keyword evidence="2" id="KW-1185">Reference proteome</keyword>
<dbReference type="Proteomes" id="UP000789366">
    <property type="component" value="Unassembled WGS sequence"/>
</dbReference>